<dbReference type="Proteomes" id="UP000321328">
    <property type="component" value="Unassembled WGS sequence"/>
</dbReference>
<protein>
    <recommendedName>
        <fullName evidence="3">YoaR-like putative peptidoglycan binding domain-containing protein</fullName>
    </recommendedName>
</protein>
<keyword evidence="2" id="KW-1133">Transmembrane helix</keyword>
<dbReference type="InterPro" id="IPR007391">
    <property type="entry name" value="Vancomycin_resist_VanW"/>
</dbReference>
<feature type="transmembrane region" description="Helical" evidence="2">
    <location>
        <begin position="282"/>
        <end position="304"/>
    </location>
</feature>
<dbReference type="Pfam" id="PF04294">
    <property type="entry name" value="VanW"/>
    <property type="match status" value="1"/>
</dbReference>
<dbReference type="STRING" id="1123024.GCA_000423625_04304"/>
<evidence type="ECO:0000313" key="5">
    <source>
        <dbReference type="Proteomes" id="UP000321328"/>
    </source>
</evidence>
<proteinExistence type="predicted"/>
<gene>
    <name evidence="4" type="ORF">PA7_34700</name>
</gene>
<dbReference type="InterPro" id="IPR052913">
    <property type="entry name" value="Glycopeptide_resist_protein"/>
</dbReference>
<keyword evidence="2" id="KW-0812">Transmembrane</keyword>
<feature type="compositionally biased region" description="Low complexity" evidence="1">
    <location>
        <begin position="161"/>
        <end position="183"/>
    </location>
</feature>
<comment type="caution">
    <text evidence="4">The sequence shown here is derived from an EMBL/GenBank/DDBJ whole genome shotgun (WGS) entry which is preliminary data.</text>
</comment>
<dbReference type="EMBL" id="BJVI01000042">
    <property type="protein sequence ID" value="GEL19633.1"/>
    <property type="molecule type" value="Genomic_DNA"/>
</dbReference>
<dbReference type="InterPro" id="IPR022029">
    <property type="entry name" value="YoaR-like_PG-bd"/>
</dbReference>
<evidence type="ECO:0000259" key="3">
    <source>
        <dbReference type="Pfam" id="PF12229"/>
    </source>
</evidence>
<evidence type="ECO:0000313" key="4">
    <source>
        <dbReference type="EMBL" id="GEL19633.1"/>
    </source>
</evidence>
<feature type="region of interest" description="Disordered" evidence="1">
    <location>
        <begin position="1"/>
        <end position="219"/>
    </location>
</feature>
<feature type="compositionally biased region" description="Basic and acidic residues" evidence="1">
    <location>
        <begin position="107"/>
        <end position="122"/>
    </location>
</feature>
<evidence type="ECO:0000256" key="1">
    <source>
        <dbReference type="SAM" id="MobiDB-lite"/>
    </source>
</evidence>
<feature type="compositionally biased region" description="Low complexity" evidence="1">
    <location>
        <begin position="200"/>
        <end position="218"/>
    </location>
</feature>
<feature type="region of interest" description="Disordered" evidence="1">
    <location>
        <begin position="253"/>
        <end position="276"/>
    </location>
</feature>
<feature type="compositionally biased region" description="Low complexity" evidence="1">
    <location>
        <begin position="67"/>
        <end position="85"/>
    </location>
</feature>
<accession>A0A511D594</accession>
<dbReference type="PANTHER" id="PTHR35788">
    <property type="entry name" value="EXPORTED PROTEIN-RELATED"/>
    <property type="match status" value="1"/>
</dbReference>
<keyword evidence="2" id="KW-0472">Membrane</keyword>
<reference evidence="4 5" key="1">
    <citation type="submission" date="2019-07" db="EMBL/GenBank/DDBJ databases">
        <title>Whole genome shotgun sequence of Pseudonocardia asaccharolytica NBRC 16224.</title>
        <authorList>
            <person name="Hosoyama A."/>
            <person name="Uohara A."/>
            <person name="Ohji S."/>
            <person name="Ichikawa N."/>
        </authorList>
    </citation>
    <scope>NUCLEOTIDE SEQUENCE [LARGE SCALE GENOMIC DNA]</scope>
    <source>
        <strain evidence="4 5">NBRC 16224</strain>
    </source>
</reference>
<dbReference type="PANTHER" id="PTHR35788:SF1">
    <property type="entry name" value="EXPORTED PROTEIN"/>
    <property type="match status" value="1"/>
</dbReference>
<feature type="region of interest" description="Disordered" evidence="1">
    <location>
        <begin position="539"/>
        <end position="560"/>
    </location>
</feature>
<feature type="region of interest" description="Disordered" evidence="1">
    <location>
        <begin position="765"/>
        <end position="799"/>
    </location>
</feature>
<dbReference type="AlphaFoldDB" id="A0A511D594"/>
<dbReference type="Pfam" id="PF12229">
    <property type="entry name" value="PG_binding_4"/>
    <property type="match status" value="1"/>
</dbReference>
<evidence type="ECO:0000256" key="2">
    <source>
        <dbReference type="SAM" id="Phobius"/>
    </source>
</evidence>
<feature type="compositionally biased region" description="Polar residues" evidence="1">
    <location>
        <begin position="765"/>
        <end position="781"/>
    </location>
</feature>
<keyword evidence="5" id="KW-1185">Reference proteome</keyword>
<feature type="compositionally biased region" description="Low complexity" evidence="1">
    <location>
        <begin position="123"/>
        <end position="154"/>
    </location>
</feature>
<organism evidence="4 5">
    <name type="scientific">Pseudonocardia asaccharolytica DSM 44247 = NBRC 16224</name>
    <dbReference type="NCBI Taxonomy" id="1123024"/>
    <lineage>
        <taxon>Bacteria</taxon>
        <taxon>Bacillati</taxon>
        <taxon>Actinomycetota</taxon>
        <taxon>Actinomycetes</taxon>
        <taxon>Pseudonocardiales</taxon>
        <taxon>Pseudonocardiaceae</taxon>
        <taxon>Pseudonocardia</taxon>
    </lineage>
</organism>
<name>A0A511D594_9PSEU</name>
<feature type="domain" description="YoaR-like putative peptidoglycan binding" evidence="3">
    <location>
        <begin position="522"/>
        <end position="588"/>
    </location>
</feature>
<sequence length="832" mass="84679">MPERHASPGEVTQRPTSAAETEGGPQPDSADVTTDVTAPAGSAPGKEAVQETRQAAAEPGGTDPGKASAAPAEPAASEAVATESADPGAPAPAGNRPTADAANGDGSEERATVGEAAEDRGAAADSGSAADAAAGPCLDGDASEATPSDASAPAAAPPAPAGSAASAAAAPAAPQGSATPAARAPDEQPTQTFAAVGSQAGRTPGAPARPGAAPVGGPWDVAATQVIPVSAATGPARTEQPTDRIVARAAGGVEQPTERIQMPPTGRPPAGAAGRPRRRKRLLIGAAVVGLLAVLYTADVLLSLGSVPRGVKVAGLEVGGLSRADAEQQLRAAIGPRTTQPVTVTAGEVQSEIDPRTAGLKVDWTATLDQAGSQPLNPITRITSFFTTREVGVVNTADERSVTTAMEQLAPLVDTPPTEGNVRFEGTTPIPVEPVDGRKLDVAAAVKVLERDWASGRPVDLPLIPLPAATTVDDVQQAIDTVAVPAVSAPVTITGEGAQATLTPTAIASALSFRADPEGSPKLVPEINIETVTDAVKPQLASTEKPGRDASIDFSSGSPVVVPSQDGRGVDYDATFKDLLTVLTSKNSPRQVTAVYADQPAKLTTDELNKLGIVGEISSFTTGGFAADSGRNIRRAAEQINGTIVKPGETLSLNAVTNPRNRANGYVEAGIIEDGHPARGVGGGVSQVATTLYNAAYFAGMVDVAHKEHSYYISRYPVAREATVFDNVIDLKFRNDGPTGVLIQTIWTPRNLTVKMFGTKRYEVTSTTGPRTNQTPPSTVTIPAGKPCSPSQGAPGFTATDTRTLRNLQTGATRSETRTVKYNPSPIVVCGG</sequence>